<dbReference type="eggNOG" id="COG5479">
    <property type="taxonomic scope" value="Bacteria"/>
</dbReference>
<name>H6N3G5_GORPV</name>
<dbReference type="STRING" id="1112204.GPOL_c12690"/>
<keyword evidence="2" id="KW-1185">Reference proteome</keyword>
<organism evidence="1 2">
    <name type="scientific">Gordonia polyisoprenivorans (strain DSM 44266 / VH2)</name>
    <dbReference type="NCBI Taxonomy" id="1112204"/>
    <lineage>
        <taxon>Bacteria</taxon>
        <taxon>Bacillati</taxon>
        <taxon>Actinomycetota</taxon>
        <taxon>Actinomycetes</taxon>
        <taxon>Mycobacteriales</taxon>
        <taxon>Gordoniaceae</taxon>
        <taxon>Gordonia</taxon>
    </lineage>
</organism>
<dbReference type="Proteomes" id="UP000009154">
    <property type="component" value="Chromosome"/>
</dbReference>
<evidence type="ECO:0000313" key="2">
    <source>
        <dbReference type="Proteomes" id="UP000009154"/>
    </source>
</evidence>
<protein>
    <submittedName>
        <fullName evidence="1">Uncharacterized protein</fullName>
    </submittedName>
</protein>
<dbReference type="RefSeq" id="WP_014359213.1">
    <property type="nucleotide sequence ID" value="NC_016906.1"/>
</dbReference>
<reference evidence="1 2" key="1">
    <citation type="journal article" date="2012" name="Appl. Environ. Microbiol.">
        <title>Involvement of two latex-clearing proteins during rubber degradation and insights into the subsequent degradation pathway revealed by the genome sequence of Gordonia polyisoprenivorans strain VH2.</title>
        <authorList>
            <person name="Hiessl S."/>
            <person name="Schuldes J."/>
            <person name="Thurmer A."/>
            <person name="Halbsguth T."/>
            <person name="Broker D."/>
            <person name="Angelov A."/>
            <person name="Liebl W."/>
            <person name="Daniel R."/>
            <person name="Steinbuchel A."/>
        </authorList>
    </citation>
    <scope>NUCLEOTIDE SEQUENCE [LARGE SCALE GENOMIC DNA]</scope>
    <source>
        <strain evidence="2">DSM 44266 / VH2</strain>
    </source>
</reference>
<dbReference type="HOGENOM" id="CLU_2382075_0_0_11"/>
<accession>H6N3G5</accession>
<sequence>MGYPVRDFTKLDGGGVQAFQHAVLYHKDGSDHGFYVGGQILNSYAQRGYEKSALGYPTSLEYPEDTGRAQDFEHRSLLWDPTGAIQVLDNHNKE</sequence>
<dbReference type="Pfam" id="PF08310">
    <property type="entry name" value="LGFP"/>
    <property type="match status" value="2"/>
</dbReference>
<dbReference type="InterPro" id="IPR013207">
    <property type="entry name" value="LGFP"/>
</dbReference>
<dbReference type="GeneID" id="90158329"/>
<dbReference type="EMBL" id="CP003119">
    <property type="protein sequence ID" value="AFA72324.1"/>
    <property type="molecule type" value="Genomic_DNA"/>
</dbReference>
<gene>
    <name evidence="1" type="ordered locus">GPOL_c12690</name>
</gene>
<evidence type="ECO:0000313" key="1">
    <source>
        <dbReference type="EMBL" id="AFA72324.1"/>
    </source>
</evidence>
<dbReference type="AlphaFoldDB" id="H6N3G5"/>
<dbReference type="KEGG" id="gpo:GPOL_c12690"/>
<proteinExistence type="predicted"/>